<name>A0A645IQ61_9ZZZZ</name>
<accession>A0A645IQ61</accession>
<gene>
    <name evidence="2" type="ORF">SDC9_200890</name>
</gene>
<protein>
    <submittedName>
        <fullName evidence="2">Uncharacterized protein</fullName>
    </submittedName>
</protein>
<dbReference type="AlphaFoldDB" id="A0A645IQ61"/>
<feature type="transmembrane region" description="Helical" evidence="1">
    <location>
        <begin position="93"/>
        <end position="110"/>
    </location>
</feature>
<evidence type="ECO:0000256" key="1">
    <source>
        <dbReference type="SAM" id="Phobius"/>
    </source>
</evidence>
<comment type="caution">
    <text evidence="2">The sequence shown here is derived from an EMBL/GenBank/DDBJ whole genome shotgun (WGS) entry which is preliminary data.</text>
</comment>
<dbReference type="EMBL" id="VSSQ01120124">
    <property type="protein sequence ID" value="MPN53226.1"/>
    <property type="molecule type" value="Genomic_DNA"/>
</dbReference>
<proteinExistence type="predicted"/>
<reference evidence="2" key="1">
    <citation type="submission" date="2019-08" db="EMBL/GenBank/DDBJ databases">
        <authorList>
            <person name="Kucharzyk K."/>
            <person name="Murdoch R.W."/>
            <person name="Higgins S."/>
            <person name="Loffler F."/>
        </authorList>
    </citation>
    <scope>NUCLEOTIDE SEQUENCE</scope>
</reference>
<sequence length="120" mass="13090">MKQAVLISVDEAGMKGDGQIVAVLPVLHVAGMEGVAVAEQPLSLRKKVFLVVDIILHLPGYDPGKLDLRVPVPQEIPLLVGLDGFRADVDGKFIISMTFDLFLVFFGMYLHHNHISSISL</sequence>
<keyword evidence="1" id="KW-1133">Transmembrane helix</keyword>
<evidence type="ECO:0000313" key="2">
    <source>
        <dbReference type="EMBL" id="MPN53226.1"/>
    </source>
</evidence>
<organism evidence="2">
    <name type="scientific">bioreactor metagenome</name>
    <dbReference type="NCBI Taxonomy" id="1076179"/>
    <lineage>
        <taxon>unclassified sequences</taxon>
        <taxon>metagenomes</taxon>
        <taxon>ecological metagenomes</taxon>
    </lineage>
</organism>
<keyword evidence="1" id="KW-0472">Membrane</keyword>
<keyword evidence="1" id="KW-0812">Transmembrane</keyword>